<sequence>MKARLSVALVLLVGLTACSSASADDGQGDCGDWPAYASPSKALEQADWVVTADVVKAVGSEKVHGTEAHVYSVRTMGLPLFKGDAVGHEDLKVVSTPQKCAAGDPYPEGDPLRDQKQVILFLTRDGADDMWRTISPTQGVLPATGDAGLPDRWPT</sequence>
<feature type="chain" id="PRO_5037965545" description="Lipoprotein" evidence="2">
    <location>
        <begin position="24"/>
        <end position="155"/>
    </location>
</feature>
<reference evidence="3" key="2">
    <citation type="submission" date="2020-09" db="EMBL/GenBank/DDBJ databases">
        <authorList>
            <person name="Sun Q."/>
            <person name="Ohkuma M."/>
        </authorList>
    </citation>
    <scope>NUCLEOTIDE SEQUENCE</scope>
    <source>
        <strain evidence="3">JCM 4125</strain>
    </source>
</reference>
<organism evidence="3 4">
    <name type="scientific">Streptomyces phaeofaciens</name>
    <dbReference type="NCBI Taxonomy" id="68254"/>
    <lineage>
        <taxon>Bacteria</taxon>
        <taxon>Bacillati</taxon>
        <taxon>Actinomycetota</taxon>
        <taxon>Actinomycetes</taxon>
        <taxon>Kitasatosporales</taxon>
        <taxon>Streptomycetaceae</taxon>
        <taxon>Streptomyces</taxon>
    </lineage>
</organism>
<keyword evidence="2" id="KW-0732">Signal</keyword>
<comment type="caution">
    <text evidence="3">The sequence shown here is derived from an EMBL/GenBank/DDBJ whole genome shotgun (WGS) entry which is preliminary data.</text>
</comment>
<gene>
    <name evidence="3" type="ORF">GCM10010226_48000</name>
</gene>
<feature type="region of interest" description="Disordered" evidence="1">
    <location>
        <begin position="136"/>
        <end position="155"/>
    </location>
</feature>
<dbReference type="PROSITE" id="PS51257">
    <property type="entry name" value="PROKAR_LIPOPROTEIN"/>
    <property type="match status" value="1"/>
</dbReference>
<accession>A0A918HJ52</accession>
<keyword evidence="4" id="KW-1185">Reference proteome</keyword>
<evidence type="ECO:0008006" key="5">
    <source>
        <dbReference type="Google" id="ProtNLM"/>
    </source>
</evidence>
<feature type="signal peptide" evidence="2">
    <location>
        <begin position="1"/>
        <end position="23"/>
    </location>
</feature>
<dbReference type="EMBL" id="BMSA01000014">
    <property type="protein sequence ID" value="GGT64641.1"/>
    <property type="molecule type" value="Genomic_DNA"/>
</dbReference>
<dbReference type="Proteomes" id="UP000646776">
    <property type="component" value="Unassembled WGS sequence"/>
</dbReference>
<dbReference type="AlphaFoldDB" id="A0A918HJ52"/>
<evidence type="ECO:0000256" key="2">
    <source>
        <dbReference type="SAM" id="SignalP"/>
    </source>
</evidence>
<evidence type="ECO:0000313" key="3">
    <source>
        <dbReference type="EMBL" id="GGT64641.1"/>
    </source>
</evidence>
<evidence type="ECO:0000313" key="4">
    <source>
        <dbReference type="Proteomes" id="UP000646776"/>
    </source>
</evidence>
<protein>
    <recommendedName>
        <fullName evidence="5">Lipoprotein</fullName>
    </recommendedName>
</protein>
<reference evidence="3" key="1">
    <citation type="journal article" date="2014" name="Int. J. Syst. Evol. Microbiol.">
        <title>Complete genome sequence of Corynebacterium casei LMG S-19264T (=DSM 44701T), isolated from a smear-ripened cheese.</title>
        <authorList>
            <consortium name="US DOE Joint Genome Institute (JGI-PGF)"/>
            <person name="Walter F."/>
            <person name="Albersmeier A."/>
            <person name="Kalinowski J."/>
            <person name="Ruckert C."/>
        </authorList>
    </citation>
    <scope>NUCLEOTIDE SEQUENCE</scope>
    <source>
        <strain evidence="3">JCM 4125</strain>
    </source>
</reference>
<dbReference type="RefSeq" id="WP_189713413.1">
    <property type="nucleotide sequence ID" value="NZ_BMSA01000014.1"/>
</dbReference>
<name>A0A918HJ52_9ACTN</name>
<proteinExistence type="predicted"/>
<evidence type="ECO:0000256" key="1">
    <source>
        <dbReference type="SAM" id="MobiDB-lite"/>
    </source>
</evidence>